<dbReference type="AlphaFoldDB" id="A0A5K3EYI9"/>
<dbReference type="WBParaSite" id="MCU_003586-RA">
    <property type="protein sequence ID" value="MCU_003586-RA"/>
    <property type="gene ID" value="MCU_003586"/>
</dbReference>
<sequence length="83" mass="9291">MDGRLWIQLVNLQPINLYKALKAVLIEKYVGLEIAVKSADQLKTIQLSLNKLGTGEDWLLQDSPLPLNVAILNSCFSEDICCF</sequence>
<proteinExistence type="predicted"/>
<reference evidence="1" key="1">
    <citation type="submission" date="2019-11" db="UniProtKB">
        <authorList>
            <consortium name="WormBaseParasite"/>
        </authorList>
    </citation>
    <scope>IDENTIFICATION</scope>
</reference>
<protein>
    <submittedName>
        <fullName evidence="1">Aldo_ket_red domain-containing protein</fullName>
    </submittedName>
</protein>
<accession>A0A5K3EYI9</accession>
<name>A0A5K3EYI9_MESCO</name>
<evidence type="ECO:0000313" key="1">
    <source>
        <dbReference type="WBParaSite" id="MCU_003586-RA"/>
    </source>
</evidence>
<organism evidence="1">
    <name type="scientific">Mesocestoides corti</name>
    <name type="common">Flatworm</name>
    <dbReference type="NCBI Taxonomy" id="53468"/>
    <lineage>
        <taxon>Eukaryota</taxon>
        <taxon>Metazoa</taxon>
        <taxon>Spiralia</taxon>
        <taxon>Lophotrochozoa</taxon>
        <taxon>Platyhelminthes</taxon>
        <taxon>Cestoda</taxon>
        <taxon>Eucestoda</taxon>
        <taxon>Cyclophyllidea</taxon>
        <taxon>Mesocestoididae</taxon>
        <taxon>Mesocestoides</taxon>
    </lineage>
</organism>